<evidence type="ECO:0000256" key="1">
    <source>
        <dbReference type="SAM" id="MobiDB-lite"/>
    </source>
</evidence>
<evidence type="ECO:0000313" key="3">
    <source>
        <dbReference type="EMBL" id="KAK4142672.1"/>
    </source>
</evidence>
<evidence type="ECO:0000256" key="2">
    <source>
        <dbReference type="SAM" id="SignalP"/>
    </source>
</evidence>
<comment type="caution">
    <text evidence="3">The sequence shown here is derived from an EMBL/GenBank/DDBJ whole genome shotgun (WGS) entry which is preliminary data.</text>
</comment>
<dbReference type="RefSeq" id="XP_062636043.1">
    <property type="nucleotide sequence ID" value="XM_062781073.1"/>
</dbReference>
<dbReference type="GeneID" id="87817686"/>
<reference evidence="3" key="2">
    <citation type="submission" date="2023-05" db="EMBL/GenBank/DDBJ databases">
        <authorList>
            <consortium name="Lawrence Berkeley National Laboratory"/>
            <person name="Steindorff A."/>
            <person name="Hensen N."/>
            <person name="Bonometti L."/>
            <person name="Westerberg I."/>
            <person name="Brannstrom I.O."/>
            <person name="Guillou S."/>
            <person name="Cros-Aarteil S."/>
            <person name="Calhoun S."/>
            <person name="Haridas S."/>
            <person name="Kuo A."/>
            <person name="Mondo S."/>
            <person name="Pangilinan J."/>
            <person name="Riley R."/>
            <person name="Labutti K."/>
            <person name="Andreopoulos B."/>
            <person name="Lipzen A."/>
            <person name="Chen C."/>
            <person name="Yanf M."/>
            <person name="Daum C."/>
            <person name="Ng V."/>
            <person name="Clum A."/>
            <person name="Ohm R."/>
            <person name="Martin F."/>
            <person name="Silar P."/>
            <person name="Natvig D."/>
            <person name="Lalanne C."/>
            <person name="Gautier V."/>
            <person name="Ament-Velasquez S.L."/>
            <person name="Kruys A."/>
            <person name="Hutchinson M.I."/>
            <person name="Powell A.J."/>
            <person name="Barry K."/>
            <person name="Miller A.N."/>
            <person name="Grigoriev I.V."/>
            <person name="Debuchy R."/>
            <person name="Gladieux P."/>
            <person name="Thoren M.H."/>
            <person name="Johannesson H."/>
        </authorList>
    </citation>
    <scope>NUCLEOTIDE SEQUENCE</scope>
    <source>
        <strain evidence="3">CBS 141.50</strain>
    </source>
</reference>
<feature type="compositionally biased region" description="Basic and acidic residues" evidence="1">
    <location>
        <begin position="84"/>
        <end position="95"/>
    </location>
</feature>
<feature type="compositionally biased region" description="Low complexity" evidence="1">
    <location>
        <begin position="51"/>
        <end position="72"/>
    </location>
</feature>
<dbReference type="Proteomes" id="UP001302676">
    <property type="component" value="Unassembled WGS sequence"/>
</dbReference>
<organism evidence="3 4">
    <name type="scientific">Dichotomopilus funicola</name>
    <dbReference type="NCBI Taxonomy" id="1934379"/>
    <lineage>
        <taxon>Eukaryota</taxon>
        <taxon>Fungi</taxon>
        <taxon>Dikarya</taxon>
        <taxon>Ascomycota</taxon>
        <taxon>Pezizomycotina</taxon>
        <taxon>Sordariomycetes</taxon>
        <taxon>Sordariomycetidae</taxon>
        <taxon>Sordariales</taxon>
        <taxon>Chaetomiaceae</taxon>
        <taxon>Dichotomopilus</taxon>
    </lineage>
</organism>
<reference evidence="3" key="1">
    <citation type="journal article" date="2023" name="Mol. Phylogenet. Evol.">
        <title>Genome-scale phylogeny and comparative genomics of the fungal order Sordariales.</title>
        <authorList>
            <person name="Hensen N."/>
            <person name="Bonometti L."/>
            <person name="Westerberg I."/>
            <person name="Brannstrom I.O."/>
            <person name="Guillou S."/>
            <person name="Cros-Aarteil S."/>
            <person name="Calhoun S."/>
            <person name="Haridas S."/>
            <person name="Kuo A."/>
            <person name="Mondo S."/>
            <person name="Pangilinan J."/>
            <person name="Riley R."/>
            <person name="LaButti K."/>
            <person name="Andreopoulos B."/>
            <person name="Lipzen A."/>
            <person name="Chen C."/>
            <person name="Yan M."/>
            <person name="Daum C."/>
            <person name="Ng V."/>
            <person name="Clum A."/>
            <person name="Steindorff A."/>
            <person name="Ohm R.A."/>
            <person name="Martin F."/>
            <person name="Silar P."/>
            <person name="Natvig D.O."/>
            <person name="Lalanne C."/>
            <person name="Gautier V."/>
            <person name="Ament-Velasquez S.L."/>
            <person name="Kruys A."/>
            <person name="Hutchinson M.I."/>
            <person name="Powell A.J."/>
            <person name="Barry K."/>
            <person name="Miller A.N."/>
            <person name="Grigoriev I.V."/>
            <person name="Debuchy R."/>
            <person name="Gladieux P."/>
            <person name="Hiltunen Thoren M."/>
            <person name="Johannesson H."/>
        </authorList>
    </citation>
    <scope>NUCLEOTIDE SEQUENCE</scope>
    <source>
        <strain evidence="3">CBS 141.50</strain>
    </source>
</reference>
<evidence type="ECO:0000313" key="4">
    <source>
        <dbReference type="Proteomes" id="UP001302676"/>
    </source>
</evidence>
<sequence>MRFATSLALLALATAGLALPVQTPAGASAAVGRRQVCNPFDWRDCTYNKSTQQAGPATGAGGSDDSTTTHSTVNDSIIEPEPPAAEHAEHVEHAGPARRRVICNPFEC</sequence>
<dbReference type="AlphaFoldDB" id="A0AAN6ZLB5"/>
<feature type="region of interest" description="Disordered" evidence="1">
    <location>
        <begin position="48"/>
        <end position="96"/>
    </location>
</feature>
<gene>
    <name evidence="3" type="ORF">C8A04DRAFT_29624</name>
</gene>
<proteinExistence type="predicted"/>
<dbReference type="EMBL" id="MU853594">
    <property type="protein sequence ID" value="KAK4142672.1"/>
    <property type="molecule type" value="Genomic_DNA"/>
</dbReference>
<feature type="signal peptide" evidence="2">
    <location>
        <begin position="1"/>
        <end position="18"/>
    </location>
</feature>
<keyword evidence="2" id="KW-0732">Signal</keyword>
<keyword evidence="4" id="KW-1185">Reference proteome</keyword>
<feature type="chain" id="PRO_5043020937" evidence="2">
    <location>
        <begin position="19"/>
        <end position="108"/>
    </location>
</feature>
<name>A0AAN6ZLB5_9PEZI</name>
<accession>A0AAN6ZLB5</accession>
<protein>
    <submittedName>
        <fullName evidence="3">Uncharacterized protein</fullName>
    </submittedName>
</protein>